<dbReference type="EMBL" id="CP032549">
    <property type="protein sequence ID" value="QIV86761.1"/>
    <property type="molecule type" value="Genomic_DNA"/>
</dbReference>
<protein>
    <recommendedName>
        <fullName evidence="2">Antitoxin VbhA domain-containing protein</fullName>
    </recommendedName>
</protein>
<organism evidence="3 4">
    <name type="scientific">Glutamicibacter mishrai</name>
    <dbReference type="NCBI Taxonomy" id="1775880"/>
    <lineage>
        <taxon>Bacteria</taxon>
        <taxon>Bacillati</taxon>
        <taxon>Actinomycetota</taxon>
        <taxon>Actinomycetes</taxon>
        <taxon>Micrococcales</taxon>
        <taxon>Micrococcaceae</taxon>
        <taxon>Glutamicibacter</taxon>
    </lineage>
</organism>
<evidence type="ECO:0000313" key="3">
    <source>
        <dbReference type="EMBL" id="QIV86761.1"/>
    </source>
</evidence>
<feature type="domain" description="Antitoxin VbhA" evidence="2">
    <location>
        <begin position="23"/>
        <end position="65"/>
    </location>
</feature>
<name>A0A6H0SJN3_9MICC</name>
<feature type="region of interest" description="Disordered" evidence="1">
    <location>
        <begin position="62"/>
        <end position="82"/>
    </location>
</feature>
<keyword evidence="4" id="KW-1185">Reference proteome</keyword>
<dbReference type="Proteomes" id="UP000502331">
    <property type="component" value="Chromosome"/>
</dbReference>
<gene>
    <name evidence="3" type="ORF">D3791_06185</name>
</gene>
<dbReference type="Pfam" id="PF18495">
    <property type="entry name" value="VbhA"/>
    <property type="match status" value="1"/>
</dbReference>
<evidence type="ECO:0000259" key="2">
    <source>
        <dbReference type="Pfam" id="PF18495"/>
    </source>
</evidence>
<dbReference type="AlphaFoldDB" id="A0A6H0SJN3"/>
<evidence type="ECO:0000256" key="1">
    <source>
        <dbReference type="SAM" id="MobiDB-lite"/>
    </source>
</evidence>
<sequence>MSDKLDLEAQWPELFTQLDTKKRRAVVQSFAAAWHEGWKPNREDVENLTDYMRGAIDRPEYERRATETAECQRAAPQDIKTV</sequence>
<evidence type="ECO:0000313" key="4">
    <source>
        <dbReference type="Proteomes" id="UP000502331"/>
    </source>
</evidence>
<dbReference type="InterPro" id="IPR041535">
    <property type="entry name" value="VbhA"/>
</dbReference>
<accession>A0A6H0SJN3</accession>
<dbReference type="RefSeq" id="WP_172511616.1">
    <property type="nucleotide sequence ID" value="NZ_CP032549.1"/>
</dbReference>
<proteinExistence type="predicted"/>
<reference evidence="3 4" key="1">
    <citation type="submission" date="2018-09" db="EMBL/GenBank/DDBJ databases">
        <title>Glutamicibacter mishrai S5-52T (LMG 29155T = KCTC 39846T).</title>
        <authorList>
            <person name="Das S.K."/>
        </authorList>
    </citation>
    <scope>NUCLEOTIDE SEQUENCE [LARGE SCALE GENOMIC DNA]</scope>
    <source>
        <strain evidence="3 4">S5-52</strain>
    </source>
</reference>